<evidence type="ECO:0000256" key="1">
    <source>
        <dbReference type="SAM" id="MobiDB-lite"/>
    </source>
</evidence>
<evidence type="ECO:0000313" key="3">
    <source>
        <dbReference type="Proteomes" id="UP000295157"/>
    </source>
</evidence>
<evidence type="ECO:0000313" key="2">
    <source>
        <dbReference type="EMBL" id="TDB95972.1"/>
    </source>
</evidence>
<protein>
    <submittedName>
        <fullName evidence="2">Uncharacterized protein</fullName>
    </submittedName>
</protein>
<proteinExistence type="predicted"/>
<dbReference type="AlphaFoldDB" id="A0A4R4MNV8"/>
<comment type="caution">
    <text evidence="2">The sequence shown here is derived from an EMBL/GenBank/DDBJ whole genome shotgun (WGS) entry which is preliminary data.</text>
</comment>
<gene>
    <name evidence="2" type="ORF">E1267_41370</name>
</gene>
<accession>A0A4R4MNV8</accession>
<dbReference type="EMBL" id="SMJZ01000302">
    <property type="protein sequence ID" value="TDB95972.1"/>
    <property type="molecule type" value="Genomic_DNA"/>
</dbReference>
<dbReference type="Proteomes" id="UP000295157">
    <property type="component" value="Unassembled WGS sequence"/>
</dbReference>
<feature type="region of interest" description="Disordered" evidence="1">
    <location>
        <begin position="55"/>
        <end position="89"/>
    </location>
</feature>
<reference evidence="2 3" key="1">
    <citation type="submission" date="2019-02" db="EMBL/GenBank/DDBJ databases">
        <title>Draft genome sequences of novel Actinobacteria.</title>
        <authorList>
            <person name="Sahin N."/>
            <person name="Ay H."/>
            <person name="Saygin H."/>
        </authorList>
    </citation>
    <scope>NUCLEOTIDE SEQUENCE [LARGE SCALE GENOMIC DNA]</scope>
    <source>
        <strain evidence="2 3">KC201</strain>
    </source>
</reference>
<dbReference type="RefSeq" id="WP_132341401.1">
    <property type="nucleotide sequence ID" value="NZ_SMJZ01000302.1"/>
</dbReference>
<sequence>MADFAVVVLGSGRGGQKAAIAAAIVVEVVGEVRVVGDEARVHVVDHLPVFPAAGGVPEGVDEGGHGGVGVPGDGGVRRLGDQAGLHQAE</sequence>
<feature type="compositionally biased region" description="Gly residues" evidence="1">
    <location>
        <begin position="65"/>
        <end position="74"/>
    </location>
</feature>
<keyword evidence="3" id="KW-1185">Reference proteome</keyword>
<name>A0A4R4MNV8_9ACTN</name>
<organism evidence="2 3">
    <name type="scientific">Nonomuraea longispora</name>
    <dbReference type="NCBI Taxonomy" id="1848320"/>
    <lineage>
        <taxon>Bacteria</taxon>
        <taxon>Bacillati</taxon>
        <taxon>Actinomycetota</taxon>
        <taxon>Actinomycetes</taxon>
        <taxon>Streptosporangiales</taxon>
        <taxon>Streptosporangiaceae</taxon>
        <taxon>Nonomuraea</taxon>
    </lineage>
</organism>